<dbReference type="AlphaFoldDB" id="A0A6L2MXP2"/>
<evidence type="ECO:0000313" key="1">
    <source>
        <dbReference type="EMBL" id="GEU77572.1"/>
    </source>
</evidence>
<proteinExistence type="predicted"/>
<comment type="caution">
    <text evidence="1">The sequence shown here is derived from an EMBL/GenBank/DDBJ whole genome shotgun (WGS) entry which is preliminary data.</text>
</comment>
<dbReference type="EMBL" id="BKCJ010007501">
    <property type="protein sequence ID" value="GEU77572.1"/>
    <property type="molecule type" value="Genomic_DNA"/>
</dbReference>
<reference evidence="1" key="1">
    <citation type="journal article" date="2019" name="Sci. Rep.">
        <title>Draft genome of Tanacetum cinerariifolium, the natural source of mosquito coil.</title>
        <authorList>
            <person name="Yamashiro T."/>
            <person name="Shiraishi A."/>
            <person name="Satake H."/>
            <person name="Nakayama K."/>
        </authorList>
    </citation>
    <scope>NUCLEOTIDE SEQUENCE</scope>
</reference>
<gene>
    <name evidence="1" type="ORF">Tci_049550</name>
</gene>
<organism evidence="1">
    <name type="scientific">Tanacetum cinerariifolium</name>
    <name type="common">Dalmatian daisy</name>
    <name type="synonym">Chrysanthemum cinerariifolium</name>
    <dbReference type="NCBI Taxonomy" id="118510"/>
    <lineage>
        <taxon>Eukaryota</taxon>
        <taxon>Viridiplantae</taxon>
        <taxon>Streptophyta</taxon>
        <taxon>Embryophyta</taxon>
        <taxon>Tracheophyta</taxon>
        <taxon>Spermatophyta</taxon>
        <taxon>Magnoliopsida</taxon>
        <taxon>eudicotyledons</taxon>
        <taxon>Gunneridae</taxon>
        <taxon>Pentapetalae</taxon>
        <taxon>asterids</taxon>
        <taxon>campanulids</taxon>
        <taxon>Asterales</taxon>
        <taxon>Asteraceae</taxon>
        <taxon>Asteroideae</taxon>
        <taxon>Anthemideae</taxon>
        <taxon>Anthemidinae</taxon>
        <taxon>Tanacetum</taxon>
    </lineage>
</organism>
<name>A0A6L2MXP2_TANCI</name>
<protein>
    <submittedName>
        <fullName evidence="1">Uncharacterized protein</fullName>
    </submittedName>
</protein>
<accession>A0A6L2MXP2</accession>
<sequence>MKKAFQVMLHELGEVNPTHAYCNGFRTSKDNEDPSWNTSLRPRELRRQLQLWKRFGRLHLIVFLLVRNIIKICENDMCYINTLDPLVVAGNQPNSSAGIQEHFDAGKIEEGNVQQYMLLPLWSTGLKDPQNAYADVTFEVKEFKFEVHVSPSSSDKIKKHDEKSKSEAKRKSPVEIYTGVKDLNSKFKEFTVNSTNGILITAVGPNSTKNTNSCSVAV</sequence>